<name>A0A8S5PZP4_9CAUD</name>
<dbReference type="EMBL" id="BK015540">
    <property type="protein sequence ID" value="DAE11995.1"/>
    <property type="molecule type" value="Genomic_DNA"/>
</dbReference>
<evidence type="ECO:0000313" key="1">
    <source>
        <dbReference type="EMBL" id="DAE11995.1"/>
    </source>
</evidence>
<accession>A0A8S5PZP4</accession>
<sequence length="196" mass="22372">MLKENRYALYQQDPINATNGIFKREMFQYFKLSDFERADGILKKSDLTCGIVIDPAFSSSKNSDDATVGLYGKHKITKNLYQLDLYADTSAPSATISATISMVNKAKAMGYKVSFIHCESAKINRDQTQFIRDLKKELIYQDIQIPFYTTEARGKKEDRIKQECEPPMTAGGFFMRGDGNTEVQLKQEKQFIDFPN</sequence>
<organism evidence="1">
    <name type="scientific">Myoviridae sp. ctBtT5</name>
    <dbReference type="NCBI Taxonomy" id="2825048"/>
    <lineage>
        <taxon>Viruses</taxon>
        <taxon>Duplodnaviria</taxon>
        <taxon>Heunggongvirae</taxon>
        <taxon>Uroviricota</taxon>
        <taxon>Caudoviricetes</taxon>
    </lineage>
</organism>
<proteinExistence type="predicted"/>
<reference evidence="1" key="1">
    <citation type="journal article" date="2021" name="Proc. Natl. Acad. Sci. U.S.A.">
        <title>A Catalog of Tens of Thousands of Viruses from Human Metagenomes Reveals Hidden Associations with Chronic Diseases.</title>
        <authorList>
            <person name="Tisza M.J."/>
            <person name="Buck C.B."/>
        </authorList>
    </citation>
    <scope>NUCLEOTIDE SEQUENCE</scope>
    <source>
        <strain evidence="1">CtBtT5</strain>
    </source>
</reference>
<protein>
    <submittedName>
        <fullName evidence="1">Uncharacterized protein</fullName>
    </submittedName>
</protein>